<sequence length="66" mass="7148">MKIKALITFNSYFGTLLEGQTADVREGEGREYEKAGLVEVIDAKSAAEEPKSGKDMTAVNTKPKGK</sequence>
<comment type="caution">
    <text evidence="2">The sequence shown here is derived from an EMBL/GenBank/DDBJ whole genome shotgun (WGS) entry which is preliminary data.</text>
</comment>
<reference evidence="3" key="1">
    <citation type="journal article" date="2019" name="Int. J. Syst. Evol. Microbiol.">
        <title>The Global Catalogue of Microorganisms (GCM) 10K type strain sequencing project: providing services to taxonomists for standard genome sequencing and annotation.</title>
        <authorList>
            <consortium name="The Broad Institute Genomics Platform"/>
            <consortium name="The Broad Institute Genome Sequencing Center for Infectious Disease"/>
            <person name="Wu L."/>
            <person name="Ma J."/>
        </authorList>
    </citation>
    <scope>NUCLEOTIDE SEQUENCE [LARGE SCALE GENOMIC DNA]</scope>
    <source>
        <strain evidence="3">JCM 17917</strain>
    </source>
</reference>
<proteinExistence type="predicted"/>
<feature type="region of interest" description="Disordered" evidence="1">
    <location>
        <begin position="46"/>
        <end position="66"/>
    </location>
</feature>
<accession>A0ABP8FB14</accession>
<dbReference type="Proteomes" id="UP001501844">
    <property type="component" value="Unassembled WGS sequence"/>
</dbReference>
<evidence type="ECO:0000313" key="2">
    <source>
        <dbReference type="EMBL" id="GAA4299414.1"/>
    </source>
</evidence>
<gene>
    <name evidence="2" type="ORF">GCM10023183_08650</name>
</gene>
<evidence type="ECO:0000256" key="1">
    <source>
        <dbReference type="SAM" id="MobiDB-lite"/>
    </source>
</evidence>
<keyword evidence="3" id="KW-1185">Reference proteome</keyword>
<evidence type="ECO:0000313" key="3">
    <source>
        <dbReference type="Proteomes" id="UP001501844"/>
    </source>
</evidence>
<dbReference type="RefSeq" id="WP_345162703.1">
    <property type="nucleotide sequence ID" value="NZ_BAABGX010000001.1"/>
</dbReference>
<dbReference type="EMBL" id="BAABGX010000001">
    <property type="protein sequence ID" value="GAA4299414.1"/>
    <property type="molecule type" value="Genomic_DNA"/>
</dbReference>
<organism evidence="2 3">
    <name type="scientific">Nibribacter koreensis</name>
    <dbReference type="NCBI Taxonomy" id="1084519"/>
    <lineage>
        <taxon>Bacteria</taxon>
        <taxon>Pseudomonadati</taxon>
        <taxon>Bacteroidota</taxon>
        <taxon>Cytophagia</taxon>
        <taxon>Cytophagales</taxon>
        <taxon>Hymenobacteraceae</taxon>
        <taxon>Nibribacter</taxon>
    </lineage>
</organism>
<protein>
    <submittedName>
        <fullName evidence="2">Uncharacterized protein</fullName>
    </submittedName>
</protein>
<name>A0ABP8FB14_9BACT</name>